<dbReference type="InterPro" id="IPR050204">
    <property type="entry name" value="AraC_XylS_family_regulators"/>
</dbReference>
<dbReference type="OrthoDB" id="241790at2"/>
<dbReference type="Pfam" id="PF12833">
    <property type="entry name" value="HTH_18"/>
    <property type="match status" value="1"/>
</dbReference>
<accession>A0A4R4YIH8</accession>
<feature type="domain" description="HTH araC/xylS-type" evidence="4">
    <location>
        <begin position="1"/>
        <end position="74"/>
    </location>
</feature>
<dbReference type="SMART" id="SM00342">
    <property type="entry name" value="HTH_ARAC"/>
    <property type="match status" value="1"/>
</dbReference>
<evidence type="ECO:0000256" key="3">
    <source>
        <dbReference type="ARBA" id="ARBA00023163"/>
    </source>
</evidence>
<name>A0A4R4YIH8_9PSEU</name>
<dbReference type="Proteomes" id="UP000294947">
    <property type="component" value="Unassembled WGS sequence"/>
</dbReference>
<keyword evidence="2" id="KW-0238">DNA-binding</keyword>
<dbReference type="Gene3D" id="1.10.10.60">
    <property type="entry name" value="Homeodomain-like"/>
    <property type="match status" value="2"/>
</dbReference>
<dbReference type="InterPro" id="IPR018060">
    <property type="entry name" value="HTH_AraC"/>
</dbReference>
<gene>
    <name evidence="5" type="ORF">E1288_27115</name>
</gene>
<evidence type="ECO:0000256" key="2">
    <source>
        <dbReference type="ARBA" id="ARBA00023125"/>
    </source>
</evidence>
<protein>
    <submittedName>
        <fullName evidence="5">AraC family transcriptional regulator</fullName>
    </submittedName>
</protein>
<dbReference type="PANTHER" id="PTHR46796:SF13">
    <property type="entry name" value="HTH-TYPE TRANSCRIPTIONAL ACTIVATOR RHAS"/>
    <property type="match status" value="1"/>
</dbReference>
<keyword evidence="1" id="KW-0805">Transcription regulation</keyword>
<dbReference type="PROSITE" id="PS01124">
    <property type="entry name" value="HTH_ARAC_FAMILY_2"/>
    <property type="match status" value="1"/>
</dbReference>
<sequence length="77" mass="8541">MSRAAFADRFRRLVGQPPMAYLAEWRICQAADLLARTDATVDDIARRVGYSNAYALSVAFKRSLGIRPSEHRATLAG</sequence>
<keyword evidence="3" id="KW-0804">Transcription</keyword>
<organism evidence="5 6">
    <name type="scientific">Saccharopolyspora elongata</name>
    <dbReference type="NCBI Taxonomy" id="2530387"/>
    <lineage>
        <taxon>Bacteria</taxon>
        <taxon>Bacillati</taxon>
        <taxon>Actinomycetota</taxon>
        <taxon>Actinomycetes</taxon>
        <taxon>Pseudonocardiales</taxon>
        <taxon>Pseudonocardiaceae</taxon>
        <taxon>Saccharopolyspora</taxon>
    </lineage>
</organism>
<dbReference type="AlphaFoldDB" id="A0A4R4YIH8"/>
<dbReference type="SUPFAM" id="SSF46689">
    <property type="entry name" value="Homeodomain-like"/>
    <property type="match status" value="1"/>
</dbReference>
<proteinExistence type="predicted"/>
<keyword evidence="6" id="KW-1185">Reference proteome</keyword>
<dbReference type="GO" id="GO:0003700">
    <property type="term" value="F:DNA-binding transcription factor activity"/>
    <property type="evidence" value="ECO:0007669"/>
    <property type="project" value="InterPro"/>
</dbReference>
<comment type="caution">
    <text evidence="5">The sequence shown here is derived from an EMBL/GenBank/DDBJ whole genome shotgun (WGS) entry which is preliminary data.</text>
</comment>
<evidence type="ECO:0000256" key="1">
    <source>
        <dbReference type="ARBA" id="ARBA00023015"/>
    </source>
</evidence>
<evidence type="ECO:0000313" key="5">
    <source>
        <dbReference type="EMBL" id="TDD43142.1"/>
    </source>
</evidence>
<evidence type="ECO:0000313" key="6">
    <source>
        <dbReference type="Proteomes" id="UP000294947"/>
    </source>
</evidence>
<reference evidence="5 6" key="1">
    <citation type="submission" date="2019-03" db="EMBL/GenBank/DDBJ databases">
        <title>Draft genome sequences of novel Actinobacteria.</title>
        <authorList>
            <person name="Sahin N."/>
            <person name="Ay H."/>
            <person name="Saygin H."/>
        </authorList>
    </citation>
    <scope>NUCLEOTIDE SEQUENCE [LARGE SCALE GENOMIC DNA]</scope>
    <source>
        <strain evidence="5 6">7K502</strain>
    </source>
</reference>
<dbReference type="EMBL" id="SMKW01000041">
    <property type="protein sequence ID" value="TDD43142.1"/>
    <property type="molecule type" value="Genomic_DNA"/>
</dbReference>
<dbReference type="PANTHER" id="PTHR46796">
    <property type="entry name" value="HTH-TYPE TRANSCRIPTIONAL ACTIVATOR RHAS-RELATED"/>
    <property type="match status" value="1"/>
</dbReference>
<dbReference type="GO" id="GO:0043565">
    <property type="term" value="F:sequence-specific DNA binding"/>
    <property type="evidence" value="ECO:0007669"/>
    <property type="project" value="InterPro"/>
</dbReference>
<evidence type="ECO:0000259" key="4">
    <source>
        <dbReference type="PROSITE" id="PS01124"/>
    </source>
</evidence>
<dbReference type="InterPro" id="IPR009057">
    <property type="entry name" value="Homeodomain-like_sf"/>
</dbReference>